<keyword evidence="2 5" id="KW-0645">Protease</keyword>
<dbReference type="Proteomes" id="UP000323886">
    <property type="component" value="Unassembled WGS sequence"/>
</dbReference>
<dbReference type="InterPro" id="IPR006433">
    <property type="entry name" value="Prohead_protease"/>
</dbReference>
<evidence type="ECO:0000313" key="5">
    <source>
        <dbReference type="EMBL" id="KAA5599829.1"/>
    </source>
</evidence>
<gene>
    <name evidence="5" type="ORF">F1193_11260</name>
</gene>
<reference evidence="5 6" key="1">
    <citation type="submission" date="2019-09" db="EMBL/GenBank/DDBJ databases">
        <title>Draft Whole-Genome sequence of Blastochloris sulfoviridis DSM 729.</title>
        <authorList>
            <person name="Meyer T.E."/>
            <person name="Kyndt J.A."/>
        </authorList>
    </citation>
    <scope>NUCLEOTIDE SEQUENCE [LARGE SCALE GENOMIC DNA]</scope>
    <source>
        <strain evidence="5 6">DSM 729</strain>
    </source>
</reference>
<dbReference type="GO" id="GO:0008233">
    <property type="term" value="F:peptidase activity"/>
    <property type="evidence" value="ECO:0007669"/>
    <property type="project" value="UniProtKB-KW"/>
</dbReference>
<sequence>MSATLEGYASLFGRIDLARDAVVPGAFRTALARRGAGNIRMLWQHDPAQPIGVWLAIAEDAQGLYCRGRLVPEAAKSAEVAALLKAGALDGLSIGYRTVRARTDPNTRVRRLIEIDLWEISIVTFPLLPEARLRAKHRLFR</sequence>
<dbReference type="NCBIfam" id="TIGR01543">
    <property type="entry name" value="proheadase_HK97"/>
    <property type="match status" value="1"/>
</dbReference>
<keyword evidence="6" id="KW-1185">Reference proteome</keyword>
<evidence type="ECO:0000259" key="4">
    <source>
        <dbReference type="Pfam" id="PF04586"/>
    </source>
</evidence>
<keyword evidence="1" id="KW-1188">Viral release from host cell</keyword>
<evidence type="ECO:0000256" key="1">
    <source>
        <dbReference type="ARBA" id="ARBA00022612"/>
    </source>
</evidence>
<accession>A0A5M6HWA0</accession>
<dbReference type="Pfam" id="PF04586">
    <property type="entry name" value="Peptidase_S78"/>
    <property type="match status" value="1"/>
</dbReference>
<proteinExistence type="predicted"/>
<feature type="domain" description="Prohead serine protease" evidence="4">
    <location>
        <begin position="4"/>
        <end position="136"/>
    </location>
</feature>
<protein>
    <submittedName>
        <fullName evidence="5">HK97 family phage prohead protease</fullName>
    </submittedName>
</protein>
<dbReference type="OrthoDB" id="9804926at2"/>
<comment type="caution">
    <text evidence="5">The sequence shown here is derived from an EMBL/GenBank/DDBJ whole genome shotgun (WGS) entry which is preliminary data.</text>
</comment>
<name>A0A5M6HWA0_9HYPH</name>
<dbReference type="EMBL" id="VWPL01000019">
    <property type="protein sequence ID" value="KAA5599829.1"/>
    <property type="molecule type" value="Genomic_DNA"/>
</dbReference>
<organism evidence="5 6">
    <name type="scientific">Blastochloris sulfoviridis</name>
    <dbReference type="NCBI Taxonomy" id="50712"/>
    <lineage>
        <taxon>Bacteria</taxon>
        <taxon>Pseudomonadati</taxon>
        <taxon>Pseudomonadota</taxon>
        <taxon>Alphaproteobacteria</taxon>
        <taxon>Hyphomicrobiales</taxon>
        <taxon>Blastochloridaceae</taxon>
        <taxon>Blastochloris</taxon>
    </lineage>
</organism>
<dbReference type="AlphaFoldDB" id="A0A5M6HWA0"/>
<dbReference type="InterPro" id="IPR054613">
    <property type="entry name" value="Peptidase_S78_dom"/>
</dbReference>
<dbReference type="RefSeq" id="WP_150097792.1">
    <property type="nucleotide sequence ID" value="NZ_VWPL01000019.1"/>
</dbReference>
<dbReference type="SUPFAM" id="SSF50789">
    <property type="entry name" value="Herpes virus serine proteinase, assemblin"/>
    <property type="match status" value="1"/>
</dbReference>
<evidence type="ECO:0000256" key="3">
    <source>
        <dbReference type="ARBA" id="ARBA00022801"/>
    </source>
</evidence>
<evidence type="ECO:0000256" key="2">
    <source>
        <dbReference type="ARBA" id="ARBA00022670"/>
    </source>
</evidence>
<dbReference type="GO" id="GO:0006508">
    <property type="term" value="P:proteolysis"/>
    <property type="evidence" value="ECO:0007669"/>
    <property type="project" value="UniProtKB-KW"/>
</dbReference>
<evidence type="ECO:0000313" key="6">
    <source>
        <dbReference type="Proteomes" id="UP000323886"/>
    </source>
</evidence>
<keyword evidence="3" id="KW-0378">Hydrolase</keyword>